<evidence type="ECO:0000313" key="3">
    <source>
        <dbReference type="EMBL" id="KDQ11054.1"/>
    </source>
</evidence>
<feature type="region of interest" description="Disordered" evidence="1">
    <location>
        <begin position="220"/>
        <end position="310"/>
    </location>
</feature>
<keyword evidence="2" id="KW-0472">Membrane</keyword>
<evidence type="ECO:0000256" key="1">
    <source>
        <dbReference type="SAM" id="MobiDB-lite"/>
    </source>
</evidence>
<proteinExistence type="predicted"/>
<keyword evidence="2" id="KW-1133">Transmembrane helix</keyword>
<protein>
    <submittedName>
        <fullName evidence="3">Uncharacterized protein</fullName>
    </submittedName>
</protein>
<sequence>MARTAQEHSTALSAIASAVGSQLEISQSLTREQAIQSSAVFAELQEAWRAMIMDIRGLNDMLVDVSKAVDHSLESVNSAVASQIRRVMDTQDRFESNTEQVFRQLTHNLTHIVSEEMRSINDTAQELKADMARGAETLKESQRNGDWEALKWILMAILRTTTKVVDIAALEDAFSRTPLLQNVFVALRFLWAIFRTAIVSILGALIVLISNRRRERLQHHESQASFHETKSIPADHHWHGMQRQRSASPSEYSPPPSPTDTYYPSPTEARYHISRLPSHQYEPVRRTAAPRVSRISPHLYTPRPPEWPRI</sequence>
<dbReference type="InParanoid" id="A0A067M661"/>
<evidence type="ECO:0000313" key="4">
    <source>
        <dbReference type="Proteomes" id="UP000027195"/>
    </source>
</evidence>
<gene>
    <name evidence="3" type="ORF">BOTBODRAFT_464726</name>
</gene>
<dbReference type="Proteomes" id="UP000027195">
    <property type="component" value="Unassembled WGS sequence"/>
</dbReference>
<keyword evidence="4" id="KW-1185">Reference proteome</keyword>
<dbReference type="AlphaFoldDB" id="A0A067M661"/>
<feature type="transmembrane region" description="Helical" evidence="2">
    <location>
        <begin position="189"/>
        <end position="209"/>
    </location>
</feature>
<evidence type="ECO:0000256" key="2">
    <source>
        <dbReference type="SAM" id="Phobius"/>
    </source>
</evidence>
<feature type="compositionally biased region" description="Basic and acidic residues" evidence="1">
    <location>
        <begin position="220"/>
        <end position="238"/>
    </location>
</feature>
<name>A0A067M661_BOTB1</name>
<accession>A0A067M661</accession>
<reference evidence="4" key="1">
    <citation type="journal article" date="2014" name="Proc. Natl. Acad. Sci. U.S.A.">
        <title>Extensive sampling of basidiomycete genomes demonstrates inadequacy of the white-rot/brown-rot paradigm for wood decay fungi.</title>
        <authorList>
            <person name="Riley R."/>
            <person name="Salamov A.A."/>
            <person name="Brown D.W."/>
            <person name="Nagy L.G."/>
            <person name="Floudas D."/>
            <person name="Held B.W."/>
            <person name="Levasseur A."/>
            <person name="Lombard V."/>
            <person name="Morin E."/>
            <person name="Otillar R."/>
            <person name="Lindquist E.A."/>
            <person name="Sun H."/>
            <person name="LaButti K.M."/>
            <person name="Schmutz J."/>
            <person name="Jabbour D."/>
            <person name="Luo H."/>
            <person name="Baker S.E."/>
            <person name="Pisabarro A.G."/>
            <person name="Walton J.D."/>
            <person name="Blanchette R.A."/>
            <person name="Henrissat B."/>
            <person name="Martin F."/>
            <person name="Cullen D."/>
            <person name="Hibbett D.S."/>
            <person name="Grigoriev I.V."/>
        </authorList>
    </citation>
    <scope>NUCLEOTIDE SEQUENCE [LARGE SCALE GENOMIC DNA]</scope>
    <source>
        <strain evidence="4">FD-172 SS1</strain>
    </source>
</reference>
<dbReference type="HOGENOM" id="CLU_897115_0_0_1"/>
<dbReference type="EMBL" id="KL198061">
    <property type="protein sequence ID" value="KDQ11054.1"/>
    <property type="molecule type" value="Genomic_DNA"/>
</dbReference>
<keyword evidence="2" id="KW-0812">Transmembrane</keyword>
<organism evidence="3 4">
    <name type="scientific">Botryobasidium botryosum (strain FD-172 SS1)</name>
    <dbReference type="NCBI Taxonomy" id="930990"/>
    <lineage>
        <taxon>Eukaryota</taxon>
        <taxon>Fungi</taxon>
        <taxon>Dikarya</taxon>
        <taxon>Basidiomycota</taxon>
        <taxon>Agaricomycotina</taxon>
        <taxon>Agaricomycetes</taxon>
        <taxon>Cantharellales</taxon>
        <taxon>Botryobasidiaceae</taxon>
        <taxon>Botryobasidium</taxon>
    </lineage>
</organism>